<dbReference type="Pfam" id="PF03572">
    <property type="entry name" value="Peptidase_S41"/>
    <property type="match status" value="1"/>
</dbReference>
<dbReference type="GO" id="GO:0004175">
    <property type="term" value="F:endopeptidase activity"/>
    <property type="evidence" value="ECO:0007669"/>
    <property type="project" value="TreeGrafter"/>
</dbReference>
<dbReference type="SMART" id="SM00245">
    <property type="entry name" value="TSPc"/>
    <property type="match status" value="1"/>
</dbReference>
<dbReference type="Gene3D" id="2.30.42.10">
    <property type="match status" value="1"/>
</dbReference>
<dbReference type="PANTHER" id="PTHR32060">
    <property type="entry name" value="TAIL-SPECIFIC PROTEASE"/>
    <property type="match status" value="1"/>
</dbReference>
<evidence type="ECO:0000259" key="2">
    <source>
        <dbReference type="SMART" id="SM00245"/>
    </source>
</evidence>
<dbReference type="Gene3D" id="3.30.750.170">
    <property type="match status" value="1"/>
</dbReference>
<name>A0A6I4NJW5_9FLAO</name>
<comment type="caution">
    <text evidence="3">The sequence shown here is derived from an EMBL/GenBank/DDBJ whole genome shotgun (WGS) entry which is preliminary data.</text>
</comment>
<dbReference type="GO" id="GO:0030288">
    <property type="term" value="C:outer membrane-bounded periplasmic space"/>
    <property type="evidence" value="ECO:0007669"/>
    <property type="project" value="TreeGrafter"/>
</dbReference>
<dbReference type="AlphaFoldDB" id="A0A6I4NJW5"/>
<evidence type="ECO:0000313" key="3">
    <source>
        <dbReference type="EMBL" id="MWB94698.1"/>
    </source>
</evidence>
<keyword evidence="1" id="KW-0732">Signal</keyword>
<dbReference type="InterPro" id="IPR029045">
    <property type="entry name" value="ClpP/crotonase-like_dom_sf"/>
</dbReference>
<keyword evidence="4" id="KW-1185">Reference proteome</keyword>
<dbReference type="EMBL" id="WSTB01000004">
    <property type="protein sequence ID" value="MWB94698.1"/>
    <property type="molecule type" value="Genomic_DNA"/>
</dbReference>
<protein>
    <submittedName>
        <fullName evidence="3">Peptidase S41</fullName>
    </submittedName>
</protein>
<dbReference type="GO" id="GO:0008236">
    <property type="term" value="F:serine-type peptidase activity"/>
    <property type="evidence" value="ECO:0007669"/>
    <property type="project" value="InterPro"/>
</dbReference>
<dbReference type="RefSeq" id="WP_160374661.1">
    <property type="nucleotide sequence ID" value="NZ_WSTB01000004.1"/>
</dbReference>
<dbReference type="SUPFAM" id="SSF52096">
    <property type="entry name" value="ClpP/crotonase"/>
    <property type="match status" value="1"/>
</dbReference>
<dbReference type="InterPro" id="IPR005151">
    <property type="entry name" value="Tail-specific_protease"/>
</dbReference>
<evidence type="ECO:0000313" key="4">
    <source>
        <dbReference type="Proteomes" id="UP000471501"/>
    </source>
</evidence>
<dbReference type="CDD" id="cd07561">
    <property type="entry name" value="Peptidase_S41_CPP_like"/>
    <property type="match status" value="1"/>
</dbReference>
<sequence>MKPIFKNILFLFLAVFSLQSCEDNKDNDDKAAPADIQVNNFVWRGLNEFYLWQADVPNLADDRFANEEALNSFLRDYSKPEDLFQSLLNRPVSKYPNDPIDRFSWIVDDYTVLEQELNGIAKNTGIDFRLSRVSAGSNDLVGYVRYIIANSDASTKTDKIKRGDLFTAVNGQKLTVSNYESLLLDSEGYTLNLAQFNGSTFVLNGKSVTLNKTTLEENPVLISKVISKGSHQIGYLMYNGFYDKFDDTLNQAFKDLQDADVTDLVLDLRYNGGGDVHSATLLASMITGQLEFKDKVFSKRQYNAKFMSYFSEEDLESVIERFATETESGQALNTLKLNTVYVITTESTASASELVINGLKPYINVIQIGETTTGKNVGSFTIYDSETYFSKQGINKNHKYAMQPLTFKITNANDFGDYTQGLTPTYQKIEYVDTYGVLGEETEPLLGFAIEKITGSSSKRIQKEKTKALPYFGDSKSLRRFGTEMYLDKAPKGLSKTTK</sequence>
<gene>
    <name evidence="3" type="ORF">GON26_10010</name>
</gene>
<dbReference type="PANTHER" id="PTHR32060:SF30">
    <property type="entry name" value="CARBOXY-TERMINAL PROCESSING PROTEASE CTPA"/>
    <property type="match status" value="1"/>
</dbReference>
<dbReference type="Proteomes" id="UP000471501">
    <property type="component" value="Unassembled WGS sequence"/>
</dbReference>
<proteinExistence type="predicted"/>
<accession>A0A6I4NJW5</accession>
<organism evidence="3 4">
    <name type="scientific">Flavobacterium hydrocarbonoxydans</name>
    <dbReference type="NCBI Taxonomy" id="2683249"/>
    <lineage>
        <taxon>Bacteria</taxon>
        <taxon>Pseudomonadati</taxon>
        <taxon>Bacteroidota</taxon>
        <taxon>Flavobacteriia</taxon>
        <taxon>Flavobacteriales</taxon>
        <taxon>Flavobacteriaceae</taxon>
        <taxon>Flavobacterium</taxon>
    </lineage>
</organism>
<dbReference type="Pfam" id="PF18294">
    <property type="entry name" value="Pept_S41_N"/>
    <property type="match status" value="1"/>
</dbReference>
<feature type="domain" description="Tail specific protease" evidence="2">
    <location>
        <begin position="205"/>
        <end position="430"/>
    </location>
</feature>
<dbReference type="GO" id="GO:0006508">
    <property type="term" value="P:proteolysis"/>
    <property type="evidence" value="ECO:0007669"/>
    <property type="project" value="InterPro"/>
</dbReference>
<reference evidence="3 4" key="1">
    <citation type="submission" date="2019-12" db="EMBL/GenBank/DDBJ databases">
        <authorList>
            <person name="Kim Y.S."/>
        </authorList>
    </citation>
    <scope>NUCLEOTIDE SEQUENCE [LARGE SCALE GENOMIC DNA]</scope>
    <source>
        <strain evidence="3 4">GA093</strain>
    </source>
</reference>
<dbReference type="GO" id="GO:0007165">
    <property type="term" value="P:signal transduction"/>
    <property type="evidence" value="ECO:0007669"/>
    <property type="project" value="TreeGrafter"/>
</dbReference>
<dbReference type="InterPro" id="IPR041613">
    <property type="entry name" value="Pept_S41_N"/>
</dbReference>
<dbReference type="InterPro" id="IPR036034">
    <property type="entry name" value="PDZ_sf"/>
</dbReference>
<dbReference type="Gene3D" id="3.90.226.10">
    <property type="entry name" value="2-enoyl-CoA Hydratase, Chain A, domain 1"/>
    <property type="match status" value="1"/>
</dbReference>
<dbReference type="PROSITE" id="PS51257">
    <property type="entry name" value="PROKAR_LIPOPROTEIN"/>
    <property type="match status" value="1"/>
</dbReference>
<evidence type="ECO:0000256" key="1">
    <source>
        <dbReference type="SAM" id="SignalP"/>
    </source>
</evidence>
<feature type="signal peptide" evidence="1">
    <location>
        <begin position="1"/>
        <end position="22"/>
    </location>
</feature>
<feature type="chain" id="PRO_5026263467" evidence="1">
    <location>
        <begin position="23"/>
        <end position="499"/>
    </location>
</feature>